<dbReference type="GO" id="GO:0020037">
    <property type="term" value="F:heme binding"/>
    <property type="evidence" value="ECO:0007669"/>
    <property type="project" value="InterPro"/>
</dbReference>
<keyword evidence="12 15" id="KW-0472">Membrane</keyword>
<evidence type="ECO:0000256" key="2">
    <source>
        <dbReference type="ARBA" id="ARBA00004370"/>
    </source>
</evidence>
<organism evidence="16 17">
    <name type="scientific">Polyplosphaeria fusca</name>
    <dbReference type="NCBI Taxonomy" id="682080"/>
    <lineage>
        <taxon>Eukaryota</taxon>
        <taxon>Fungi</taxon>
        <taxon>Dikarya</taxon>
        <taxon>Ascomycota</taxon>
        <taxon>Pezizomycotina</taxon>
        <taxon>Dothideomycetes</taxon>
        <taxon>Pleosporomycetidae</taxon>
        <taxon>Pleosporales</taxon>
        <taxon>Tetraplosphaeriaceae</taxon>
        <taxon>Polyplosphaeria</taxon>
    </lineage>
</organism>
<dbReference type="SUPFAM" id="SSF48264">
    <property type="entry name" value="Cytochrome P450"/>
    <property type="match status" value="1"/>
</dbReference>
<dbReference type="GO" id="GO:0004497">
    <property type="term" value="F:monooxygenase activity"/>
    <property type="evidence" value="ECO:0007669"/>
    <property type="project" value="UniProtKB-KW"/>
</dbReference>
<dbReference type="PROSITE" id="PS00086">
    <property type="entry name" value="CYTOCHROME_P450"/>
    <property type="match status" value="1"/>
</dbReference>
<dbReference type="GO" id="GO:0016705">
    <property type="term" value="F:oxidoreductase activity, acting on paired donors, with incorporation or reduction of molecular oxygen"/>
    <property type="evidence" value="ECO:0007669"/>
    <property type="project" value="InterPro"/>
</dbReference>
<keyword evidence="8 15" id="KW-1133">Transmembrane helix</keyword>
<proteinExistence type="inferred from homology"/>
<evidence type="ECO:0000256" key="9">
    <source>
        <dbReference type="ARBA" id="ARBA00023002"/>
    </source>
</evidence>
<dbReference type="FunFam" id="1.10.630.10:FF:000063">
    <property type="entry name" value="Cytochrome P450 monooxygenase"/>
    <property type="match status" value="1"/>
</dbReference>
<keyword evidence="11 14" id="KW-0503">Monooxygenase</keyword>
<evidence type="ECO:0000313" key="17">
    <source>
        <dbReference type="Proteomes" id="UP000799444"/>
    </source>
</evidence>
<dbReference type="InterPro" id="IPR001128">
    <property type="entry name" value="Cyt_P450"/>
</dbReference>
<keyword evidence="9 14" id="KW-0560">Oxidoreductase</keyword>
<evidence type="ECO:0000256" key="11">
    <source>
        <dbReference type="ARBA" id="ARBA00023033"/>
    </source>
</evidence>
<evidence type="ECO:0000256" key="4">
    <source>
        <dbReference type="ARBA" id="ARBA00010617"/>
    </source>
</evidence>
<dbReference type="PANTHER" id="PTHR24305">
    <property type="entry name" value="CYTOCHROME P450"/>
    <property type="match status" value="1"/>
</dbReference>
<sequence length="516" mass="58033">MQLPQSLTTSDGLKWFVLACGLAYGLTICVICVYRLTWHPLAKYPGPFLAKLTNGYAAYHALVGDLHLDMCKAHATYGPTVRYGPNRILVNTAKGLHDIYGYGKNIKKSKGYLPILPAPGAWSVHTSIDKAMHGHKRRVISQGLSDDCIKAFEPAFLVHLRRFMGKISPEAAEADDGGWGNHFTFDVMGEFGFGKAFGLQDGPENRFIIKAIAASNVRTSIYCQFPQLAALKLERILYPRGSEMRQKFLKITREFAEERTTQEKDSKSDLFRFVVDAKDPESGKGFSITELWAESKFLIVAGSDTSSTVLATSFFYLARYPEVKQKLYREVSSAFSSLEDICMGPKLMACTYLRACVDETMRMNPPAGGAMWREVDKEGAFINDVYVDEGLDVGTSMYAIHHNEDYYPRSYEFRPERWIKSDEFPAEAVEAARKCLNPFSLGPRGCIGRALALMEIRLTLARVIWEYDLKKPDGPLGKVGEGNPSARNGRHRVNEFQLIDHLTSEKDGPYMQFKRR</sequence>
<reference evidence="16" key="1">
    <citation type="journal article" date="2020" name="Stud. Mycol.">
        <title>101 Dothideomycetes genomes: a test case for predicting lifestyles and emergence of pathogens.</title>
        <authorList>
            <person name="Haridas S."/>
            <person name="Albert R."/>
            <person name="Binder M."/>
            <person name="Bloem J."/>
            <person name="Labutti K."/>
            <person name="Salamov A."/>
            <person name="Andreopoulos B."/>
            <person name="Baker S."/>
            <person name="Barry K."/>
            <person name="Bills G."/>
            <person name="Bluhm B."/>
            <person name="Cannon C."/>
            <person name="Castanera R."/>
            <person name="Culley D."/>
            <person name="Daum C."/>
            <person name="Ezra D."/>
            <person name="Gonzalez J."/>
            <person name="Henrissat B."/>
            <person name="Kuo A."/>
            <person name="Liang C."/>
            <person name="Lipzen A."/>
            <person name="Lutzoni F."/>
            <person name="Magnuson J."/>
            <person name="Mondo S."/>
            <person name="Nolan M."/>
            <person name="Ohm R."/>
            <person name="Pangilinan J."/>
            <person name="Park H.-J."/>
            <person name="Ramirez L."/>
            <person name="Alfaro M."/>
            <person name="Sun H."/>
            <person name="Tritt A."/>
            <person name="Yoshinaga Y."/>
            <person name="Zwiers L.-H."/>
            <person name="Turgeon B."/>
            <person name="Goodwin S."/>
            <person name="Spatafora J."/>
            <person name="Crous P."/>
            <person name="Grigoriev I."/>
        </authorList>
    </citation>
    <scope>NUCLEOTIDE SEQUENCE</scope>
    <source>
        <strain evidence="16">CBS 125425</strain>
    </source>
</reference>
<comment type="cofactor">
    <cofactor evidence="1 13">
        <name>heme</name>
        <dbReference type="ChEBI" id="CHEBI:30413"/>
    </cofactor>
</comment>
<gene>
    <name evidence="16" type="ORF">EJ04DRAFT_570844</name>
</gene>
<comment type="subcellular location">
    <subcellularLocation>
        <location evidence="2">Membrane</location>
    </subcellularLocation>
</comment>
<dbReference type="PRINTS" id="PR00463">
    <property type="entry name" value="EP450I"/>
</dbReference>
<dbReference type="Pfam" id="PF00067">
    <property type="entry name" value="p450"/>
    <property type="match status" value="1"/>
</dbReference>
<evidence type="ECO:0000256" key="7">
    <source>
        <dbReference type="ARBA" id="ARBA00022723"/>
    </source>
</evidence>
<evidence type="ECO:0000256" key="6">
    <source>
        <dbReference type="ARBA" id="ARBA00022692"/>
    </source>
</evidence>
<comment type="similarity">
    <text evidence="4 14">Belongs to the cytochrome P450 family.</text>
</comment>
<evidence type="ECO:0000256" key="1">
    <source>
        <dbReference type="ARBA" id="ARBA00001971"/>
    </source>
</evidence>
<evidence type="ECO:0000256" key="10">
    <source>
        <dbReference type="ARBA" id="ARBA00023004"/>
    </source>
</evidence>
<comment type="caution">
    <text evidence="16">The sequence shown here is derived from an EMBL/GenBank/DDBJ whole genome shotgun (WGS) entry which is preliminary data.</text>
</comment>
<dbReference type="PRINTS" id="PR00385">
    <property type="entry name" value="P450"/>
</dbReference>
<dbReference type="InterPro" id="IPR002401">
    <property type="entry name" value="Cyt_P450_E_grp-I"/>
</dbReference>
<evidence type="ECO:0000313" key="16">
    <source>
        <dbReference type="EMBL" id="KAF2726912.1"/>
    </source>
</evidence>
<dbReference type="CDD" id="cd11061">
    <property type="entry name" value="CYP67-like"/>
    <property type="match status" value="1"/>
</dbReference>
<evidence type="ECO:0000256" key="13">
    <source>
        <dbReference type="PIRSR" id="PIRSR602401-1"/>
    </source>
</evidence>
<evidence type="ECO:0000256" key="3">
    <source>
        <dbReference type="ARBA" id="ARBA00004685"/>
    </source>
</evidence>
<keyword evidence="5 13" id="KW-0349">Heme</keyword>
<evidence type="ECO:0000256" key="14">
    <source>
        <dbReference type="RuleBase" id="RU000461"/>
    </source>
</evidence>
<dbReference type="AlphaFoldDB" id="A0A9P4USN1"/>
<comment type="pathway">
    <text evidence="3">Mycotoxin biosynthesis.</text>
</comment>
<dbReference type="GO" id="GO:0005506">
    <property type="term" value="F:iron ion binding"/>
    <property type="evidence" value="ECO:0007669"/>
    <property type="project" value="InterPro"/>
</dbReference>
<keyword evidence="17" id="KW-1185">Reference proteome</keyword>
<dbReference type="InterPro" id="IPR036396">
    <property type="entry name" value="Cyt_P450_sf"/>
</dbReference>
<accession>A0A9P4USN1</accession>
<keyword evidence="6 15" id="KW-0812">Transmembrane</keyword>
<dbReference type="InterPro" id="IPR017972">
    <property type="entry name" value="Cyt_P450_CS"/>
</dbReference>
<evidence type="ECO:0000256" key="15">
    <source>
        <dbReference type="SAM" id="Phobius"/>
    </source>
</evidence>
<dbReference type="OrthoDB" id="1470350at2759"/>
<evidence type="ECO:0000256" key="8">
    <source>
        <dbReference type="ARBA" id="ARBA00022989"/>
    </source>
</evidence>
<feature type="binding site" description="axial binding residue" evidence="13">
    <location>
        <position position="446"/>
    </location>
    <ligand>
        <name>heme</name>
        <dbReference type="ChEBI" id="CHEBI:30413"/>
    </ligand>
    <ligandPart>
        <name>Fe</name>
        <dbReference type="ChEBI" id="CHEBI:18248"/>
    </ligandPart>
</feature>
<evidence type="ECO:0000256" key="12">
    <source>
        <dbReference type="ARBA" id="ARBA00023136"/>
    </source>
</evidence>
<protein>
    <submittedName>
        <fullName evidence="16">Cytochrome protein</fullName>
    </submittedName>
</protein>
<keyword evidence="10 13" id="KW-0408">Iron</keyword>
<dbReference type="InterPro" id="IPR050121">
    <property type="entry name" value="Cytochrome_P450_monoxygenase"/>
</dbReference>
<keyword evidence="7 13" id="KW-0479">Metal-binding</keyword>
<dbReference type="Gene3D" id="1.10.630.10">
    <property type="entry name" value="Cytochrome P450"/>
    <property type="match status" value="1"/>
</dbReference>
<name>A0A9P4USN1_9PLEO</name>
<feature type="transmembrane region" description="Helical" evidence="15">
    <location>
        <begin position="12"/>
        <end position="34"/>
    </location>
</feature>
<dbReference type="GO" id="GO:1902181">
    <property type="term" value="P:verruculogen biosynthetic process"/>
    <property type="evidence" value="ECO:0007669"/>
    <property type="project" value="UniProtKB-ARBA"/>
</dbReference>
<dbReference type="EMBL" id="ML996373">
    <property type="protein sequence ID" value="KAF2726912.1"/>
    <property type="molecule type" value="Genomic_DNA"/>
</dbReference>
<dbReference type="PANTHER" id="PTHR24305:SF237">
    <property type="entry name" value="CYTOCHROME P450 MONOOXYGENASE ATNE-RELATED"/>
    <property type="match status" value="1"/>
</dbReference>
<evidence type="ECO:0000256" key="5">
    <source>
        <dbReference type="ARBA" id="ARBA00022617"/>
    </source>
</evidence>
<dbReference type="Proteomes" id="UP000799444">
    <property type="component" value="Unassembled WGS sequence"/>
</dbReference>
<dbReference type="GO" id="GO:0016020">
    <property type="term" value="C:membrane"/>
    <property type="evidence" value="ECO:0007669"/>
    <property type="project" value="UniProtKB-SubCell"/>
</dbReference>